<name>A0A9D3LWD5_ANGAN</name>
<evidence type="ECO:0000313" key="2">
    <source>
        <dbReference type="Proteomes" id="UP001044222"/>
    </source>
</evidence>
<reference evidence="1" key="1">
    <citation type="submission" date="2021-01" db="EMBL/GenBank/DDBJ databases">
        <title>A chromosome-scale assembly of European eel, Anguilla anguilla.</title>
        <authorList>
            <person name="Henkel C."/>
            <person name="Jong-Raadsen S.A."/>
            <person name="Dufour S."/>
            <person name="Weltzien F.-A."/>
            <person name="Palstra A.P."/>
            <person name="Pelster B."/>
            <person name="Spaink H.P."/>
            <person name="Van Den Thillart G.E."/>
            <person name="Jansen H."/>
            <person name="Zahm M."/>
            <person name="Klopp C."/>
            <person name="Cedric C."/>
            <person name="Louis A."/>
            <person name="Berthelot C."/>
            <person name="Parey E."/>
            <person name="Roest Crollius H."/>
            <person name="Montfort J."/>
            <person name="Robinson-Rechavi M."/>
            <person name="Bucao C."/>
            <person name="Bouchez O."/>
            <person name="Gislard M."/>
            <person name="Lluch J."/>
            <person name="Milhes M."/>
            <person name="Lampietro C."/>
            <person name="Lopez Roques C."/>
            <person name="Donnadieu C."/>
            <person name="Braasch I."/>
            <person name="Desvignes T."/>
            <person name="Postlethwait J."/>
            <person name="Bobe J."/>
            <person name="Guiguen Y."/>
            <person name="Dirks R."/>
        </authorList>
    </citation>
    <scope>NUCLEOTIDE SEQUENCE</scope>
    <source>
        <strain evidence="1">Tag_6206</strain>
        <tissue evidence="1">Liver</tissue>
    </source>
</reference>
<organism evidence="1 2">
    <name type="scientific">Anguilla anguilla</name>
    <name type="common">European freshwater eel</name>
    <name type="synonym">Muraena anguilla</name>
    <dbReference type="NCBI Taxonomy" id="7936"/>
    <lineage>
        <taxon>Eukaryota</taxon>
        <taxon>Metazoa</taxon>
        <taxon>Chordata</taxon>
        <taxon>Craniata</taxon>
        <taxon>Vertebrata</taxon>
        <taxon>Euteleostomi</taxon>
        <taxon>Actinopterygii</taxon>
        <taxon>Neopterygii</taxon>
        <taxon>Teleostei</taxon>
        <taxon>Anguilliformes</taxon>
        <taxon>Anguillidae</taxon>
        <taxon>Anguilla</taxon>
    </lineage>
</organism>
<dbReference type="PANTHER" id="PTHR15572:SF1">
    <property type="entry name" value="BRD4-INTERACTING CHROMATIN-REMODELING COMPLEX-ASSOCIATED PROTEIN"/>
    <property type="match status" value="1"/>
</dbReference>
<dbReference type="EMBL" id="JAFIRN010000013">
    <property type="protein sequence ID" value="KAG5837591.1"/>
    <property type="molecule type" value="Genomic_DNA"/>
</dbReference>
<accession>A0A9D3LWD5</accession>
<dbReference type="GO" id="GO:0016514">
    <property type="term" value="C:SWI/SNF complex"/>
    <property type="evidence" value="ECO:0007669"/>
    <property type="project" value="TreeGrafter"/>
</dbReference>
<dbReference type="InterPro" id="IPR052438">
    <property type="entry name" value="Chromatin_remod/trans_coact"/>
</dbReference>
<sequence length="266" mass="27093">MSWRPRAACTSIVSVLRRICLPHMSLQGELCLKQTVDMDDEDGRCLLDVICDPQALNDFLHGSETHVHVPQVQPSNQLSVSDPSGLPSSSVDLDFLEDDDILGAGRRGGAREAAAAARIFHSPAPSATATPPGAAPDVMGSVLAHPGLQLQPQVMSKAVAVQPFMQQVGLGNVTLQPISGLQALPNGGPAGHLGLGQIQVMGQPTVMAINPSGQPILAKTMSGYQLHQAGPDAGGTAAQAGLGGAVLGSGGGLLIQGGKPAVGARP</sequence>
<gene>
    <name evidence="1" type="ORF">ANANG_G00240950</name>
</gene>
<comment type="caution">
    <text evidence="1">The sequence shown here is derived from an EMBL/GenBank/DDBJ whole genome shotgun (WGS) entry which is preliminary data.</text>
</comment>
<dbReference type="AlphaFoldDB" id="A0A9D3LWD5"/>
<keyword evidence="2" id="KW-1185">Reference proteome</keyword>
<protein>
    <submittedName>
        <fullName evidence="1">Uncharacterized protein</fullName>
    </submittedName>
</protein>
<dbReference type="GO" id="GO:0045893">
    <property type="term" value="P:positive regulation of DNA-templated transcription"/>
    <property type="evidence" value="ECO:0007669"/>
    <property type="project" value="TreeGrafter"/>
</dbReference>
<dbReference type="Proteomes" id="UP001044222">
    <property type="component" value="Chromosome 13"/>
</dbReference>
<dbReference type="PANTHER" id="PTHR15572">
    <property type="entry name" value="GLIOMA TUMOR SUPPRESSOR CANDIDATE REGION GENE 1"/>
    <property type="match status" value="1"/>
</dbReference>
<proteinExistence type="predicted"/>
<evidence type="ECO:0000313" key="1">
    <source>
        <dbReference type="EMBL" id="KAG5837591.1"/>
    </source>
</evidence>